<accession>G0NSP3</accession>
<keyword evidence="2" id="KW-0812">Transmembrane</keyword>
<gene>
    <name evidence="3" type="ORF">CAEBREN_08242</name>
</gene>
<evidence type="ECO:0000256" key="2">
    <source>
        <dbReference type="SAM" id="Phobius"/>
    </source>
</evidence>
<reference evidence="4" key="1">
    <citation type="submission" date="2011-07" db="EMBL/GenBank/DDBJ databases">
        <authorList>
            <consortium name="Caenorhabditis brenneri Sequencing and Analysis Consortium"/>
            <person name="Wilson R.K."/>
        </authorList>
    </citation>
    <scope>NUCLEOTIDE SEQUENCE [LARGE SCALE GENOMIC DNA]</scope>
    <source>
        <strain evidence="4">PB2801</strain>
    </source>
</reference>
<dbReference type="EMBL" id="GL379939">
    <property type="protein sequence ID" value="EGT36836.1"/>
    <property type="molecule type" value="Genomic_DNA"/>
</dbReference>
<keyword evidence="4" id="KW-1185">Reference proteome</keyword>
<dbReference type="AlphaFoldDB" id="G0NSP3"/>
<organism evidence="4">
    <name type="scientific">Caenorhabditis brenneri</name>
    <name type="common">Nematode worm</name>
    <dbReference type="NCBI Taxonomy" id="135651"/>
    <lineage>
        <taxon>Eukaryota</taxon>
        <taxon>Metazoa</taxon>
        <taxon>Ecdysozoa</taxon>
        <taxon>Nematoda</taxon>
        <taxon>Chromadorea</taxon>
        <taxon>Rhabditida</taxon>
        <taxon>Rhabditina</taxon>
        <taxon>Rhabditomorpha</taxon>
        <taxon>Rhabditoidea</taxon>
        <taxon>Rhabditidae</taxon>
        <taxon>Peloderinae</taxon>
        <taxon>Caenorhabditis</taxon>
    </lineage>
</organism>
<keyword evidence="2" id="KW-1133">Transmembrane helix</keyword>
<feature type="region of interest" description="Disordered" evidence="1">
    <location>
        <begin position="58"/>
        <end position="82"/>
    </location>
</feature>
<protein>
    <submittedName>
        <fullName evidence="3">Uncharacterized protein</fullName>
    </submittedName>
</protein>
<dbReference type="Proteomes" id="UP000008068">
    <property type="component" value="Unassembled WGS sequence"/>
</dbReference>
<dbReference type="InParanoid" id="G0NSP3"/>
<feature type="transmembrane region" description="Helical" evidence="2">
    <location>
        <begin position="15"/>
        <end position="34"/>
    </location>
</feature>
<name>G0NSP3_CAEBE</name>
<sequence>MASEETKSSGKDLEGTFALLFLILLIIVATMEFVRELGNMRAQGLAVRIFDLAFMPRDQEEQHPDRNEQQILEDHEGVHRRN</sequence>
<evidence type="ECO:0000313" key="4">
    <source>
        <dbReference type="Proteomes" id="UP000008068"/>
    </source>
</evidence>
<evidence type="ECO:0000313" key="3">
    <source>
        <dbReference type="EMBL" id="EGT36836.1"/>
    </source>
</evidence>
<evidence type="ECO:0000256" key="1">
    <source>
        <dbReference type="SAM" id="MobiDB-lite"/>
    </source>
</evidence>
<dbReference type="HOGENOM" id="CLU_2560311_0_0_1"/>
<proteinExistence type="predicted"/>
<keyword evidence="2" id="KW-0472">Membrane</keyword>